<feature type="compositionally biased region" description="Polar residues" evidence="1">
    <location>
        <begin position="394"/>
        <end position="405"/>
    </location>
</feature>
<reference evidence="4" key="1">
    <citation type="journal article" date="2024" name="IScience">
        <title>Strigolactones Initiate the Formation of Haustorium-like Structures in Castilleja.</title>
        <authorList>
            <person name="Buerger M."/>
            <person name="Peterson D."/>
            <person name="Chory J."/>
        </authorList>
    </citation>
    <scope>NUCLEOTIDE SEQUENCE [LARGE SCALE GENOMIC DNA]</scope>
</reference>
<evidence type="ECO:0000313" key="3">
    <source>
        <dbReference type="EMBL" id="KAL3652002.1"/>
    </source>
</evidence>
<dbReference type="InterPro" id="IPR013955">
    <property type="entry name" value="Rep_factor-A_C"/>
</dbReference>
<dbReference type="InterPro" id="IPR012340">
    <property type="entry name" value="NA-bd_OB-fold"/>
</dbReference>
<dbReference type="SUPFAM" id="SSF50249">
    <property type="entry name" value="Nucleic acid-binding proteins"/>
    <property type="match status" value="2"/>
</dbReference>
<gene>
    <name evidence="3" type="ORF">CASFOL_001683</name>
</gene>
<accession>A0ABD3ECH7</accession>
<dbReference type="EMBL" id="JAVIJP010000005">
    <property type="protein sequence ID" value="KAL3652002.1"/>
    <property type="molecule type" value="Genomic_DNA"/>
</dbReference>
<dbReference type="AlphaFoldDB" id="A0ABD3ECH7"/>
<feature type="region of interest" description="Disordered" evidence="1">
    <location>
        <begin position="378"/>
        <end position="414"/>
    </location>
</feature>
<comment type="caution">
    <text evidence="3">The sequence shown here is derived from an EMBL/GenBank/DDBJ whole genome shotgun (WGS) entry which is preliminary data.</text>
</comment>
<evidence type="ECO:0000313" key="4">
    <source>
        <dbReference type="Proteomes" id="UP001632038"/>
    </source>
</evidence>
<dbReference type="Gene3D" id="2.40.50.140">
    <property type="entry name" value="Nucleic acid-binding proteins"/>
    <property type="match status" value="3"/>
</dbReference>
<feature type="domain" description="Replication factor A C-terminal" evidence="2">
    <location>
        <begin position="237"/>
        <end position="346"/>
    </location>
</feature>
<name>A0ABD3ECH7_9LAMI</name>
<dbReference type="PANTHER" id="PTHR47165">
    <property type="entry name" value="OS03G0429900 PROTEIN"/>
    <property type="match status" value="1"/>
</dbReference>
<proteinExistence type="predicted"/>
<dbReference type="PANTHER" id="PTHR47165:SF4">
    <property type="entry name" value="OS03G0429900 PROTEIN"/>
    <property type="match status" value="1"/>
</dbReference>
<dbReference type="Proteomes" id="UP001632038">
    <property type="component" value="Unassembled WGS sequence"/>
</dbReference>
<dbReference type="Pfam" id="PF08646">
    <property type="entry name" value="Rep_fac-A_C"/>
    <property type="match status" value="1"/>
</dbReference>
<protein>
    <recommendedName>
        <fullName evidence="2">Replication factor A C-terminal domain-containing protein</fullName>
    </recommendedName>
</protein>
<sequence length="414" mass="46611">MACVRIRDLRDRQNSETIEVRVLRKWISKGKKEELCYQFVDAHGDAIEAVADVKHIEHFDSLIKLQLCYKVSNYICTGPRRYMAIVEHVASLVIGQKAEFEHVPDSAIPYIYFNFATFDTIKRRIRDTKLLTELHTGRDVEITLWPEKSDIVGDDVVPGDIVAIASTVVTEHIGRVQLESTYLTTATINPDMPQTIEHVTRLRGLPEVQVTETVDKTLTILDLKLQSQQKGQTPGNFICEAKITRIHEDRGWYYVLCSKCSNKLYPVYPKQDSDGLIFVCKDDDDITPNFRYCVNTTITDATGSADAVFFNDSMQEMLNISCMEMVTKHADKTNPKIVPQQLRSAVDKPRKLHLTLKNDGKIVGNNVSNTASATAIQTGEGTSTFTPKTPIPKSVTSKRTLTETPGNDKKQKKS</sequence>
<organism evidence="3 4">
    <name type="scientific">Castilleja foliolosa</name>
    <dbReference type="NCBI Taxonomy" id="1961234"/>
    <lineage>
        <taxon>Eukaryota</taxon>
        <taxon>Viridiplantae</taxon>
        <taxon>Streptophyta</taxon>
        <taxon>Embryophyta</taxon>
        <taxon>Tracheophyta</taxon>
        <taxon>Spermatophyta</taxon>
        <taxon>Magnoliopsida</taxon>
        <taxon>eudicotyledons</taxon>
        <taxon>Gunneridae</taxon>
        <taxon>Pentapetalae</taxon>
        <taxon>asterids</taxon>
        <taxon>lamiids</taxon>
        <taxon>Lamiales</taxon>
        <taxon>Orobanchaceae</taxon>
        <taxon>Pedicularideae</taxon>
        <taxon>Castillejinae</taxon>
        <taxon>Castilleja</taxon>
    </lineage>
</organism>
<keyword evidence="4" id="KW-1185">Reference proteome</keyword>
<feature type="compositionally biased region" description="Polar residues" evidence="1">
    <location>
        <begin position="378"/>
        <end position="387"/>
    </location>
</feature>
<evidence type="ECO:0000259" key="2">
    <source>
        <dbReference type="Pfam" id="PF08646"/>
    </source>
</evidence>
<evidence type="ECO:0000256" key="1">
    <source>
        <dbReference type="SAM" id="MobiDB-lite"/>
    </source>
</evidence>